<protein>
    <submittedName>
        <fullName evidence="1">Uncharacterized protein</fullName>
    </submittedName>
</protein>
<evidence type="ECO:0000313" key="2">
    <source>
        <dbReference type="EMBL" id="KAA1105576.1"/>
    </source>
</evidence>
<proteinExistence type="predicted"/>
<keyword evidence="3" id="KW-1185">Reference proteome</keyword>
<organism evidence="1 4">
    <name type="scientific">Puccinia graminis f. sp. tritici</name>
    <dbReference type="NCBI Taxonomy" id="56615"/>
    <lineage>
        <taxon>Eukaryota</taxon>
        <taxon>Fungi</taxon>
        <taxon>Dikarya</taxon>
        <taxon>Basidiomycota</taxon>
        <taxon>Pucciniomycotina</taxon>
        <taxon>Pucciniomycetes</taxon>
        <taxon>Pucciniales</taxon>
        <taxon>Pucciniaceae</taxon>
        <taxon>Puccinia</taxon>
    </lineage>
</organism>
<name>A0A5B0P977_PUCGR</name>
<dbReference type="EMBL" id="VSWC01000040">
    <property type="protein sequence ID" value="KAA1105576.1"/>
    <property type="molecule type" value="Genomic_DNA"/>
</dbReference>
<accession>A0A5B0P977</accession>
<gene>
    <name evidence="2" type="ORF">PGT21_012115</name>
    <name evidence="1" type="ORF">PGTUg99_007861</name>
</gene>
<evidence type="ECO:0000313" key="3">
    <source>
        <dbReference type="Proteomes" id="UP000324748"/>
    </source>
</evidence>
<dbReference type="EMBL" id="VDEP01000350">
    <property type="protein sequence ID" value="KAA1097180.1"/>
    <property type="molecule type" value="Genomic_DNA"/>
</dbReference>
<comment type="caution">
    <text evidence="1">The sequence shown here is derived from an EMBL/GenBank/DDBJ whole genome shotgun (WGS) entry which is preliminary data.</text>
</comment>
<dbReference type="Proteomes" id="UP000324748">
    <property type="component" value="Unassembled WGS sequence"/>
</dbReference>
<evidence type="ECO:0000313" key="1">
    <source>
        <dbReference type="EMBL" id="KAA1097180.1"/>
    </source>
</evidence>
<evidence type="ECO:0000313" key="4">
    <source>
        <dbReference type="Proteomes" id="UP000325313"/>
    </source>
</evidence>
<sequence>MASHLNRLVQSSLQSHCSSPASLSLPPQHTRATETPWQARLAPPFMLLQKKRFVIQQISR</sequence>
<dbReference type="Proteomes" id="UP000325313">
    <property type="component" value="Unassembled WGS sequence"/>
</dbReference>
<dbReference type="AlphaFoldDB" id="A0A5B0P977"/>
<reference evidence="3 4" key="1">
    <citation type="submission" date="2019-05" db="EMBL/GenBank/DDBJ databases">
        <title>Emergence of the Ug99 lineage of the wheat stem rust pathogen through somatic hybridization.</title>
        <authorList>
            <person name="Li F."/>
            <person name="Upadhyaya N.M."/>
            <person name="Sperschneider J."/>
            <person name="Matny O."/>
            <person name="Nguyen-Phuc H."/>
            <person name="Mago R."/>
            <person name="Raley C."/>
            <person name="Miller M.E."/>
            <person name="Silverstein K.A.T."/>
            <person name="Henningsen E."/>
            <person name="Hirsch C.D."/>
            <person name="Visser B."/>
            <person name="Pretorius Z.A."/>
            <person name="Steffenson B.J."/>
            <person name="Schwessinger B."/>
            <person name="Dodds P.N."/>
            <person name="Figueroa M."/>
        </authorList>
    </citation>
    <scope>NUCLEOTIDE SEQUENCE [LARGE SCALE GENOMIC DNA]</scope>
    <source>
        <strain evidence="2">21-0</strain>
        <strain evidence="1 4">Ug99</strain>
    </source>
</reference>